<sequence>MKIESLYTVIRVIKSEIKNLEEDEEFQQALKTSHGQRPGVGNFVFPGDQGILLQTGGLLIGLGDLQKTGVKTSTSAGV</sequence>
<keyword evidence="1" id="KW-0175">Coiled coil</keyword>
<keyword evidence="3" id="KW-1185">Reference proteome</keyword>
<evidence type="ECO:0000313" key="3">
    <source>
        <dbReference type="Proteomes" id="UP001163046"/>
    </source>
</evidence>
<dbReference type="AlphaFoldDB" id="A0A9X0A6C9"/>
<accession>A0A9X0A6C9</accession>
<evidence type="ECO:0000313" key="2">
    <source>
        <dbReference type="EMBL" id="KAJ7394246.1"/>
    </source>
</evidence>
<dbReference type="Proteomes" id="UP001163046">
    <property type="component" value="Unassembled WGS sequence"/>
</dbReference>
<evidence type="ECO:0000256" key="1">
    <source>
        <dbReference type="SAM" id="Coils"/>
    </source>
</evidence>
<organism evidence="2 3">
    <name type="scientific">Desmophyllum pertusum</name>
    <dbReference type="NCBI Taxonomy" id="174260"/>
    <lineage>
        <taxon>Eukaryota</taxon>
        <taxon>Metazoa</taxon>
        <taxon>Cnidaria</taxon>
        <taxon>Anthozoa</taxon>
        <taxon>Hexacorallia</taxon>
        <taxon>Scleractinia</taxon>
        <taxon>Caryophylliina</taxon>
        <taxon>Caryophylliidae</taxon>
        <taxon>Desmophyllum</taxon>
    </lineage>
</organism>
<proteinExistence type="predicted"/>
<reference evidence="2" key="1">
    <citation type="submission" date="2023-01" db="EMBL/GenBank/DDBJ databases">
        <title>Genome assembly of the deep-sea coral Lophelia pertusa.</title>
        <authorList>
            <person name="Herrera S."/>
            <person name="Cordes E."/>
        </authorList>
    </citation>
    <scope>NUCLEOTIDE SEQUENCE</scope>
    <source>
        <strain evidence="2">USNM1676648</strain>
        <tissue evidence="2">Polyp</tissue>
    </source>
</reference>
<comment type="caution">
    <text evidence="2">The sequence shown here is derived from an EMBL/GenBank/DDBJ whole genome shotgun (WGS) entry which is preliminary data.</text>
</comment>
<dbReference type="EMBL" id="MU825396">
    <property type="protein sequence ID" value="KAJ7394246.1"/>
    <property type="molecule type" value="Genomic_DNA"/>
</dbReference>
<name>A0A9X0A6C9_9CNID</name>
<protein>
    <submittedName>
        <fullName evidence="2">Uncharacterized protein</fullName>
    </submittedName>
</protein>
<gene>
    <name evidence="2" type="ORF">OS493_000048</name>
</gene>
<feature type="coiled-coil region" evidence="1">
    <location>
        <begin position="3"/>
        <end position="30"/>
    </location>
</feature>